<evidence type="ECO:0000313" key="2">
    <source>
        <dbReference type="EMBL" id="KAK7082696.1"/>
    </source>
</evidence>
<dbReference type="Proteomes" id="UP001381693">
    <property type="component" value="Unassembled WGS sequence"/>
</dbReference>
<accession>A0AAN8XEJ2</accession>
<name>A0AAN8XEJ2_HALRR</name>
<keyword evidence="3" id="KW-1185">Reference proteome</keyword>
<dbReference type="EMBL" id="JAXCGZ010003915">
    <property type="protein sequence ID" value="KAK7082696.1"/>
    <property type="molecule type" value="Genomic_DNA"/>
</dbReference>
<proteinExistence type="predicted"/>
<protein>
    <submittedName>
        <fullName evidence="2">Uncharacterized protein</fullName>
    </submittedName>
</protein>
<evidence type="ECO:0000313" key="3">
    <source>
        <dbReference type="Proteomes" id="UP001381693"/>
    </source>
</evidence>
<feature type="non-terminal residue" evidence="2">
    <location>
        <position position="1"/>
    </location>
</feature>
<comment type="caution">
    <text evidence="2">The sequence shown here is derived from an EMBL/GenBank/DDBJ whole genome shotgun (WGS) entry which is preliminary data.</text>
</comment>
<organism evidence="2 3">
    <name type="scientific">Halocaridina rubra</name>
    <name type="common">Hawaiian red shrimp</name>
    <dbReference type="NCBI Taxonomy" id="373956"/>
    <lineage>
        <taxon>Eukaryota</taxon>
        <taxon>Metazoa</taxon>
        <taxon>Ecdysozoa</taxon>
        <taxon>Arthropoda</taxon>
        <taxon>Crustacea</taxon>
        <taxon>Multicrustacea</taxon>
        <taxon>Malacostraca</taxon>
        <taxon>Eumalacostraca</taxon>
        <taxon>Eucarida</taxon>
        <taxon>Decapoda</taxon>
        <taxon>Pleocyemata</taxon>
        <taxon>Caridea</taxon>
        <taxon>Atyoidea</taxon>
        <taxon>Atyidae</taxon>
        <taxon>Halocaridina</taxon>
    </lineage>
</organism>
<dbReference type="AlphaFoldDB" id="A0AAN8XEJ2"/>
<feature type="region of interest" description="Disordered" evidence="1">
    <location>
        <begin position="101"/>
        <end position="120"/>
    </location>
</feature>
<gene>
    <name evidence="2" type="ORF">SK128_009796</name>
</gene>
<reference evidence="2 3" key="1">
    <citation type="submission" date="2023-11" db="EMBL/GenBank/DDBJ databases">
        <title>Halocaridina rubra genome assembly.</title>
        <authorList>
            <person name="Smith C."/>
        </authorList>
    </citation>
    <scope>NUCLEOTIDE SEQUENCE [LARGE SCALE GENOMIC DNA]</scope>
    <source>
        <strain evidence="2">EP-1</strain>
        <tissue evidence="2">Whole</tissue>
    </source>
</reference>
<sequence length="187" mass="21353">AAFKNKADLEIDIQQVDNCVQCAGIVPECEDVTSVITCSSFDMLHCIMLFRLPEYNCFTMPKQYTQCFCVSWQSMDEFKGWLKPVQSDKTKAYCNYLRKHATSGRHRQSSSTAGNPHPARIKLKPKVNDALVLQKAKYRLILVHIVHWLALTLRNLGNISGIWSGTFGNTDCNYLIQTRVLVKRMFS</sequence>
<evidence type="ECO:0000256" key="1">
    <source>
        <dbReference type="SAM" id="MobiDB-lite"/>
    </source>
</evidence>